<reference evidence="2" key="1">
    <citation type="submission" date="2021-01" db="EMBL/GenBank/DDBJ databases">
        <title>Whole genome shotgun sequence of Acrocarpospora phusangensis NBRC 108782.</title>
        <authorList>
            <person name="Komaki H."/>
            <person name="Tamura T."/>
        </authorList>
    </citation>
    <scope>NUCLEOTIDE SEQUENCE</scope>
    <source>
        <strain evidence="2">NBRC 108782</strain>
    </source>
</reference>
<evidence type="ECO:0000313" key="3">
    <source>
        <dbReference type="Proteomes" id="UP000640052"/>
    </source>
</evidence>
<sequence length="146" mass="15899">MDGPQHLAALVGLLERVRERRLAAGALVHPDHDAHGFSVNRIDHYLSPIYLPFDSVNAIPTQGHKSLSGGSLGHTPQAAYLKRHATPSYAAPGSRRSGRRGSSFRLPGRLASWRFAGPVPEPLRPGFLLAELPEPSLDIDMMTRLP</sequence>
<proteinExistence type="predicted"/>
<protein>
    <submittedName>
        <fullName evidence="2">Uncharacterized protein</fullName>
    </submittedName>
</protein>
<accession>A0A919Q6M4</accession>
<organism evidence="2 3">
    <name type="scientific">Acrocarpospora phusangensis</name>
    <dbReference type="NCBI Taxonomy" id="1070424"/>
    <lineage>
        <taxon>Bacteria</taxon>
        <taxon>Bacillati</taxon>
        <taxon>Actinomycetota</taxon>
        <taxon>Actinomycetes</taxon>
        <taxon>Streptosporangiales</taxon>
        <taxon>Streptosporangiaceae</taxon>
        <taxon>Acrocarpospora</taxon>
    </lineage>
</organism>
<comment type="caution">
    <text evidence="2">The sequence shown here is derived from an EMBL/GenBank/DDBJ whole genome shotgun (WGS) entry which is preliminary data.</text>
</comment>
<dbReference type="Proteomes" id="UP000640052">
    <property type="component" value="Unassembled WGS sequence"/>
</dbReference>
<evidence type="ECO:0000256" key="1">
    <source>
        <dbReference type="SAM" id="MobiDB-lite"/>
    </source>
</evidence>
<feature type="compositionally biased region" description="Low complexity" evidence="1">
    <location>
        <begin position="92"/>
        <end position="102"/>
    </location>
</feature>
<dbReference type="EMBL" id="BOOA01000003">
    <property type="protein sequence ID" value="GIH22194.1"/>
    <property type="molecule type" value="Genomic_DNA"/>
</dbReference>
<evidence type="ECO:0000313" key="2">
    <source>
        <dbReference type="EMBL" id="GIH22194.1"/>
    </source>
</evidence>
<name>A0A919Q6M4_9ACTN</name>
<dbReference type="AlphaFoldDB" id="A0A919Q6M4"/>
<feature type="region of interest" description="Disordered" evidence="1">
    <location>
        <begin position="82"/>
        <end position="102"/>
    </location>
</feature>
<gene>
    <name evidence="2" type="ORF">Aph01nite_05040</name>
</gene>
<keyword evidence="3" id="KW-1185">Reference proteome</keyword>